<comment type="caution">
    <text evidence="1">The sequence shown here is derived from an EMBL/GenBank/DDBJ whole genome shotgun (WGS) entry which is preliminary data.</text>
</comment>
<reference evidence="2" key="1">
    <citation type="submission" date="2024-07" db="EMBL/GenBank/DDBJ databases">
        <title>Two chromosome-level genome assemblies of Korean endemic species Abeliophyllum distichum and Forsythia ovata (Oleaceae).</title>
        <authorList>
            <person name="Jang H."/>
        </authorList>
    </citation>
    <scope>NUCLEOTIDE SEQUENCE [LARGE SCALE GENOMIC DNA]</scope>
</reference>
<protein>
    <submittedName>
        <fullName evidence="1">Uncharacterized protein</fullName>
    </submittedName>
</protein>
<evidence type="ECO:0000313" key="2">
    <source>
        <dbReference type="Proteomes" id="UP001604277"/>
    </source>
</evidence>
<sequence>MHKPWGPHGQLTTYFRHPNRWLKYSFEFGNSSGDVGIRGLRWTLGRDMRLLIENCYAPRATQRIWLDEWKDPSEEALSGGRGMFCILPLAKGLLKTALVASQSINVVASSTLKVLERPESLSPEVMLANLNHQVHKVASSIKKPEFDLMPLKRNFTWKSASCSSHLPEKSIDSHNA</sequence>
<name>A0ABD1U456_9LAMI</name>
<organism evidence="1 2">
    <name type="scientific">Forsythia ovata</name>
    <dbReference type="NCBI Taxonomy" id="205694"/>
    <lineage>
        <taxon>Eukaryota</taxon>
        <taxon>Viridiplantae</taxon>
        <taxon>Streptophyta</taxon>
        <taxon>Embryophyta</taxon>
        <taxon>Tracheophyta</taxon>
        <taxon>Spermatophyta</taxon>
        <taxon>Magnoliopsida</taxon>
        <taxon>eudicotyledons</taxon>
        <taxon>Gunneridae</taxon>
        <taxon>Pentapetalae</taxon>
        <taxon>asterids</taxon>
        <taxon>lamiids</taxon>
        <taxon>Lamiales</taxon>
        <taxon>Oleaceae</taxon>
        <taxon>Forsythieae</taxon>
        <taxon>Forsythia</taxon>
    </lineage>
</organism>
<keyword evidence="2" id="KW-1185">Reference proteome</keyword>
<dbReference type="EMBL" id="JBFOLJ010000007">
    <property type="protein sequence ID" value="KAL2519792.1"/>
    <property type="molecule type" value="Genomic_DNA"/>
</dbReference>
<gene>
    <name evidence="1" type="ORF">Fot_23715</name>
</gene>
<dbReference type="Proteomes" id="UP001604277">
    <property type="component" value="Unassembled WGS sequence"/>
</dbReference>
<dbReference type="AlphaFoldDB" id="A0ABD1U456"/>
<accession>A0ABD1U456</accession>
<dbReference type="PANTHER" id="PTHR48204">
    <property type="entry name" value="OS07G0265100 PROTEIN"/>
    <property type="match status" value="1"/>
</dbReference>
<evidence type="ECO:0000313" key="1">
    <source>
        <dbReference type="EMBL" id="KAL2519792.1"/>
    </source>
</evidence>
<dbReference type="PANTHER" id="PTHR48204:SF1">
    <property type="entry name" value="OS07G0265100 PROTEIN"/>
    <property type="match status" value="1"/>
</dbReference>
<proteinExistence type="predicted"/>